<dbReference type="InterPro" id="IPR003444">
    <property type="entry name" value="MraZ"/>
</dbReference>
<comment type="subcellular location">
    <subcellularLocation>
        <location evidence="7">Cytoplasm</location>
        <location evidence="7">Nucleoid</location>
    </subcellularLocation>
</comment>
<dbReference type="GO" id="GO:0000976">
    <property type="term" value="F:transcription cis-regulatory region binding"/>
    <property type="evidence" value="ECO:0007669"/>
    <property type="project" value="TreeGrafter"/>
</dbReference>
<evidence type="ECO:0000256" key="2">
    <source>
        <dbReference type="ARBA" id="ARBA00022490"/>
    </source>
</evidence>
<evidence type="ECO:0000256" key="7">
    <source>
        <dbReference type="HAMAP-Rule" id="MF_01008"/>
    </source>
</evidence>
<dbReference type="Pfam" id="PF02381">
    <property type="entry name" value="MraZ"/>
    <property type="match status" value="2"/>
</dbReference>
<dbReference type="InterPro" id="IPR038619">
    <property type="entry name" value="MraZ_sf"/>
</dbReference>
<dbReference type="NCBIfam" id="TIGR00242">
    <property type="entry name" value="division/cell wall cluster transcriptional repressor MraZ"/>
    <property type="match status" value="1"/>
</dbReference>
<feature type="domain" description="SpoVT-AbrB" evidence="8">
    <location>
        <begin position="80"/>
        <end position="123"/>
    </location>
</feature>
<dbReference type="CDD" id="cd16321">
    <property type="entry name" value="MraZ_C"/>
    <property type="match status" value="1"/>
</dbReference>
<keyword evidence="6 7" id="KW-0804">Transcription</keyword>
<dbReference type="InterPro" id="IPR035642">
    <property type="entry name" value="MraZ_N"/>
</dbReference>
<dbReference type="PROSITE" id="PS51740">
    <property type="entry name" value="SPOVT_ABRB"/>
    <property type="match status" value="2"/>
</dbReference>
<keyword evidence="2 7" id="KW-0963">Cytoplasm</keyword>
<dbReference type="OrthoDB" id="9807753at2"/>
<evidence type="ECO:0000259" key="8">
    <source>
        <dbReference type="PROSITE" id="PS51740"/>
    </source>
</evidence>
<keyword evidence="3" id="KW-0677">Repeat</keyword>
<dbReference type="SUPFAM" id="SSF89447">
    <property type="entry name" value="AbrB/MazE/MraZ-like"/>
    <property type="match status" value="1"/>
</dbReference>
<evidence type="ECO:0000256" key="1">
    <source>
        <dbReference type="ARBA" id="ARBA00013860"/>
    </source>
</evidence>
<organism evidence="9 10">
    <name type="scientific">Pelomicrobium methylotrophicum</name>
    <dbReference type="NCBI Taxonomy" id="2602750"/>
    <lineage>
        <taxon>Bacteria</taxon>
        <taxon>Pseudomonadati</taxon>
        <taxon>Pseudomonadota</taxon>
        <taxon>Hydrogenophilia</taxon>
        <taxon>Hydrogenophilia incertae sedis</taxon>
        <taxon>Pelomicrobium</taxon>
    </lineage>
</organism>
<proteinExistence type="inferred from homology"/>
<name>A0A5C7ENC8_9PROT</name>
<sequence>MFRGVAQLNLDSKGRLAMPARYRDGLHSQCEGKLIITADPSRCLLIYPLPEWEPIERKLNSLSSFNPKTRTLQRLLVGNAHDVELDSAGRVLVPPPLRQFAGLEKNVVLVGQGNKFELWDAQQWDRLMEEALAFREGGIPPELDGFSL</sequence>
<dbReference type="GO" id="GO:0005737">
    <property type="term" value="C:cytoplasm"/>
    <property type="evidence" value="ECO:0007669"/>
    <property type="project" value="UniProtKB-UniRule"/>
</dbReference>
<reference evidence="9 10" key="1">
    <citation type="submission" date="2019-08" db="EMBL/GenBank/DDBJ databases">
        <title>Pelomicrobium methylotrophicum gen. nov., sp. nov. a moderately thermophilic, facultatively anaerobic, lithoautotrophic and methylotrophic bacterium isolated from a terrestrial mud volcano.</title>
        <authorList>
            <person name="Slobodkina G.B."/>
            <person name="Merkel A.Y."/>
            <person name="Slobodkin A.I."/>
        </authorList>
    </citation>
    <scope>NUCLEOTIDE SEQUENCE [LARGE SCALE GENOMIC DNA]</scope>
    <source>
        <strain evidence="9 10">SM250</strain>
    </source>
</reference>
<dbReference type="InParanoid" id="A0A5C7ENC8"/>
<dbReference type="GO" id="GO:2000143">
    <property type="term" value="P:negative regulation of DNA-templated transcription initiation"/>
    <property type="evidence" value="ECO:0007669"/>
    <property type="project" value="TreeGrafter"/>
</dbReference>
<dbReference type="GO" id="GO:0003700">
    <property type="term" value="F:DNA-binding transcription factor activity"/>
    <property type="evidence" value="ECO:0007669"/>
    <property type="project" value="UniProtKB-UniRule"/>
</dbReference>
<dbReference type="FunCoup" id="A0A5C7ENC8">
    <property type="interactions" value="224"/>
</dbReference>
<keyword evidence="4 7" id="KW-0805">Transcription regulation</keyword>
<comment type="similarity">
    <text evidence="7">Belongs to the MraZ family.</text>
</comment>
<keyword evidence="10" id="KW-1185">Reference proteome</keyword>
<dbReference type="InterPro" id="IPR007159">
    <property type="entry name" value="SpoVT-AbrB_dom"/>
</dbReference>
<dbReference type="EMBL" id="VPFL01000003">
    <property type="protein sequence ID" value="TXF13182.1"/>
    <property type="molecule type" value="Genomic_DNA"/>
</dbReference>
<dbReference type="CDD" id="cd16320">
    <property type="entry name" value="MraZ_N"/>
    <property type="match status" value="1"/>
</dbReference>
<comment type="subunit">
    <text evidence="7">Forms oligomers.</text>
</comment>
<dbReference type="InterPro" id="IPR035644">
    <property type="entry name" value="MraZ_C"/>
</dbReference>
<dbReference type="PANTHER" id="PTHR34701:SF1">
    <property type="entry name" value="TRANSCRIPTIONAL REGULATOR MRAZ"/>
    <property type="match status" value="1"/>
</dbReference>
<comment type="caution">
    <text evidence="9">The sequence shown here is derived from an EMBL/GenBank/DDBJ whole genome shotgun (WGS) entry which is preliminary data.</text>
</comment>
<gene>
    <name evidence="7 9" type="primary">mraZ</name>
    <name evidence="9" type="ORF">FR698_03700</name>
</gene>
<keyword evidence="5 7" id="KW-0238">DNA-binding</keyword>
<protein>
    <recommendedName>
        <fullName evidence="1 7">Transcriptional regulator MraZ</fullName>
    </recommendedName>
</protein>
<evidence type="ECO:0000256" key="4">
    <source>
        <dbReference type="ARBA" id="ARBA00023015"/>
    </source>
</evidence>
<feature type="domain" description="SpoVT-AbrB" evidence="8">
    <location>
        <begin position="5"/>
        <end position="51"/>
    </location>
</feature>
<dbReference type="InterPro" id="IPR037914">
    <property type="entry name" value="SpoVT-AbrB_sf"/>
</dbReference>
<dbReference type="GO" id="GO:0009295">
    <property type="term" value="C:nucleoid"/>
    <property type="evidence" value="ECO:0007669"/>
    <property type="project" value="UniProtKB-SubCell"/>
</dbReference>
<dbReference type="RefSeq" id="WP_147798824.1">
    <property type="nucleotide sequence ID" value="NZ_VPFL01000003.1"/>
</dbReference>
<evidence type="ECO:0000256" key="5">
    <source>
        <dbReference type="ARBA" id="ARBA00023125"/>
    </source>
</evidence>
<evidence type="ECO:0000256" key="6">
    <source>
        <dbReference type="ARBA" id="ARBA00023163"/>
    </source>
</evidence>
<accession>A0A5C7ENC8</accession>
<dbReference type="PANTHER" id="PTHR34701">
    <property type="entry name" value="TRANSCRIPTIONAL REGULATOR MRAZ"/>
    <property type="match status" value="1"/>
</dbReference>
<dbReference type="AlphaFoldDB" id="A0A5C7ENC8"/>
<dbReference type="InterPro" id="IPR020603">
    <property type="entry name" value="MraZ_dom"/>
</dbReference>
<evidence type="ECO:0000256" key="3">
    <source>
        <dbReference type="ARBA" id="ARBA00022737"/>
    </source>
</evidence>
<dbReference type="HAMAP" id="MF_01008">
    <property type="entry name" value="MraZ"/>
    <property type="match status" value="1"/>
</dbReference>
<evidence type="ECO:0000313" key="9">
    <source>
        <dbReference type="EMBL" id="TXF13182.1"/>
    </source>
</evidence>
<evidence type="ECO:0000313" key="10">
    <source>
        <dbReference type="Proteomes" id="UP000321201"/>
    </source>
</evidence>
<dbReference type="Proteomes" id="UP000321201">
    <property type="component" value="Unassembled WGS sequence"/>
</dbReference>
<dbReference type="Gene3D" id="3.40.1550.20">
    <property type="entry name" value="Transcriptional regulator MraZ domain"/>
    <property type="match status" value="1"/>
</dbReference>